<accession>A0A0F7SUZ4</accession>
<dbReference type="CDD" id="cd14232">
    <property type="entry name" value="GAT_LSB5"/>
    <property type="match status" value="1"/>
</dbReference>
<feature type="compositionally biased region" description="Basic and acidic residues" evidence="1">
    <location>
        <begin position="568"/>
        <end position="586"/>
    </location>
</feature>
<dbReference type="InterPro" id="IPR045007">
    <property type="entry name" value="LSB5"/>
</dbReference>
<dbReference type="PANTHER" id="PTHR47789">
    <property type="entry name" value="LAS SEVENTEEN-BINDING PROTEIN 5"/>
    <property type="match status" value="1"/>
</dbReference>
<dbReference type="PANTHER" id="PTHR47789:SF1">
    <property type="entry name" value="LAS SEVENTEEN-BINDING PROTEIN 5"/>
    <property type="match status" value="1"/>
</dbReference>
<dbReference type="InterPro" id="IPR044103">
    <property type="entry name" value="GAT_LSB5"/>
</dbReference>
<name>A0A0F7SUZ4_PHARH</name>
<feature type="compositionally biased region" description="Low complexity" evidence="1">
    <location>
        <begin position="445"/>
        <end position="456"/>
    </location>
</feature>
<feature type="domain" description="VHS" evidence="2">
    <location>
        <begin position="34"/>
        <end position="153"/>
    </location>
</feature>
<feature type="compositionally biased region" description="Basic and acidic residues" evidence="1">
    <location>
        <begin position="226"/>
        <end position="260"/>
    </location>
</feature>
<dbReference type="GO" id="GO:0006897">
    <property type="term" value="P:endocytosis"/>
    <property type="evidence" value="ECO:0007669"/>
    <property type="project" value="InterPro"/>
</dbReference>
<dbReference type="PROSITE" id="PS50179">
    <property type="entry name" value="VHS"/>
    <property type="match status" value="1"/>
</dbReference>
<feature type="region of interest" description="Disordered" evidence="1">
    <location>
        <begin position="272"/>
        <end position="297"/>
    </location>
</feature>
<dbReference type="GO" id="GO:0030479">
    <property type="term" value="C:actin cortical patch"/>
    <property type="evidence" value="ECO:0007669"/>
    <property type="project" value="TreeGrafter"/>
</dbReference>
<dbReference type="GO" id="GO:0043130">
    <property type="term" value="F:ubiquitin binding"/>
    <property type="evidence" value="ECO:0007669"/>
    <property type="project" value="InterPro"/>
</dbReference>
<evidence type="ECO:0000256" key="1">
    <source>
        <dbReference type="SAM" id="MobiDB-lite"/>
    </source>
</evidence>
<reference evidence="3" key="1">
    <citation type="submission" date="2014-08" db="EMBL/GenBank/DDBJ databases">
        <authorList>
            <person name="Sharma Rahul"/>
            <person name="Thines Marco"/>
        </authorList>
    </citation>
    <scope>NUCLEOTIDE SEQUENCE</scope>
</reference>
<dbReference type="GO" id="GO:0035091">
    <property type="term" value="F:phosphatidylinositol binding"/>
    <property type="evidence" value="ECO:0007669"/>
    <property type="project" value="InterPro"/>
</dbReference>
<evidence type="ECO:0000259" key="2">
    <source>
        <dbReference type="PROSITE" id="PS50179"/>
    </source>
</evidence>
<dbReference type="InterPro" id="IPR008942">
    <property type="entry name" value="ENTH_VHS"/>
</dbReference>
<dbReference type="AlphaFoldDB" id="A0A0F7SUZ4"/>
<dbReference type="Gene3D" id="1.25.40.90">
    <property type="match status" value="1"/>
</dbReference>
<dbReference type="SUPFAM" id="SSF48464">
    <property type="entry name" value="ENTH/VHS domain"/>
    <property type="match status" value="1"/>
</dbReference>
<sequence>MSTAGVKIKAGIKLFNTLTAEKAHSSVTDWIEILTNDNYARDELDGVAELVESVDIQPEGSTEAARAIRKKLKYGSVHRQLRALTLLNALSENSRTFPKSFATSPQLLERLKETAKDSHADPEVRRRVLWVLKGWKVQSDEGDTAFRRVSTLYAECAGGHGGQGANPSRRGSLALGAVVEPTVPTKPTLRDDGLWEDHSWDPSPKAAAAARAESKAQESTRLADVAMRKLEAAKEQARKDAEERQRKEMERRERDLKSREEKINALEKLRAAKAAAGNKKDAGSGGATGPKRPPFNFEKEKPIILQTVASASQAANNLINAIRLVNRETESITENSRVQKYLEESKLLRRKVIRYIQLVEDEEYIGTLLSTNESIITALQLYDKMSKPASQDSDDSSPPTPNPANRGESGGDEDGLTARMAAQKLQNEQREGELMKLQTKQRMAIQRQVSRSSISRTPTGTGADELRGLDFSGGRQNLPPPIGPTDVGYSRYPPTQIVDSGSDLTDYDSSDDDFQLRARSRRPSHSAGAEYNHDYSYGSLDEGAVGNLLDSQGQANEDPFADPFFDQVQEREPEIDSRSRKEWTSV</sequence>
<proteinExistence type="predicted"/>
<protein>
    <submittedName>
        <fullName evidence="3">Cytosolic sorting protein GGA2/TOM1</fullName>
    </submittedName>
</protein>
<dbReference type="GO" id="GO:0051666">
    <property type="term" value="P:actin cortical patch localization"/>
    <property type="evidence" value="ECO:0007669"/>
    <property type="project" value="TreeGrafter"/>
</dbReference>
<feature type="region of interest" description="Disordered" evidence="1">
    <location>
        <begin position="428"/>
        <end position="586"/>
    </location>
</feature>
<dbReference type="SMART" id="SM00288">
    <property type="entry name" value="VHS"/>
    <property type="match status" value="1"/>
</dbReference>
<dbReference type="EMBL" id="LN483157">
    <property type="protein sequence ID" value="CED84325.1"/>
    <property type="molecule type" value="Genomic_DNA"/>
</dbReference>
<dbReference type="GO" id="GO:0007015">
    <property type="term" value="P:actin filament organization"/>
    <property type="evidence" value="ECO:0007669"/>
    <property type="project" value="InterPro"/>
</dbReference>
<feature type="region of interest" description="Disordered" evidence="1">
    <location>
        <begin position="182"/>
        <end position="260"/>
    </location>
</feature>
<feature type="region of interest" description="Disordered" evidence="1">
    <location>
        <begin position="386"/>
        <end position="414"/>
    </location>
</feature>
<dbReference type="Pfam" id="PF00790">
    <property type="entry name" value="VHS"/>
    <property type="match status" value="1"/>
</dbReference>
<evidence type="ECO:0000313" key="3">
    <source>
        <dbReference type="EMBL" id="CED84325.1"/>
    </source>
</evidence>
<dbReference type="CDD" id="cd16980">
    <property type="entry name" value="VHS_Lsb5"/>
    <property type="match status" value="1"/>
</dbReference>
<dbReference type="GO" id="GO:0007034">
    <property type="term" value="P:vacuolar transport"/>
    <property type="evidence" value="ECO:0007669"/>
    <property type="project" value="UniProtKB-ARBA"/>
</dbReference>
<feature type="compositionally biased region" description="Basic and acidic residues" evidence="1">
    <location>
        <begin position="188"/>
        <end position="200"/>
    </location>
</feature>
<dbReference type="SUPFAM" id="SSF89009">
    <property type="entry name" value="GAT-like domain"/>
    <property type="match status" value="1"/>
</dbReference>
<dbReference type="InterPro" id="IPR002014">
    <property type="entry name" value="VHS_dom"/>
</dbReference>
<organism evidence="3">
    <name type="scientific">Phaffia rhodozyma</name>
    <name type="common">Yeast</name>
    <name type="synonym">Xanthophyllomyces dendrorhous</name>
    <dbReference type="NCBI Taxonomy" id="264483"/>
    <lineage>
        <taxon>Eukaryota</taxon>
        <taxon>Fungi</taxon>
        <taxon>Dikarya</taxon>
        <taxon>Basidiomycota</taxon>
        <taxon>Agaricomycotina</taxon>
        <taxon>Tremellomycetes</taxon>
        <taxon>Cystofilobasidiales</taxon>
        <taxon>Mrakiaceae</taxon>
        <taxon>Phaffia</taxon>
    </lineage>
</organism>